<evidence type="ECO:0000313" key="5">
    <source>
        <dbReference type="Proteomes" id="UP000800984"/>
    </source>
</evidence>
<keyword evidence="1 2" id="KW-0732">Signal</keyword>
<dbReference type="NCBIfam" id="TIGR04183">
    <property type="entry name" value="Por_Secre_tail"/>
    <property type="match status" value="1"/>
</dbReference>
<name>A0ABX0I555_9FLAO</name>
<protein>
    <submittedName>
        <fullName evidence="4">T9SS type A sorting domain-containing protein</fullName>
    </submittedName>
</protein>
<dbReference type="RefSeq" id="WP_166077433.1">
    <property type="nucleotide sequence ID" value="NZ_JAAJBT010000005.1"/>
</dbReference>
<evidence type="ECO:0000256" key="2">
    <source>
        <dbReference type="SAM" id="SignalP"/>
    </source>
</evidence>
<proteinExistence type="predicted"/>
<evidence type="ECO:0000259" key="3">
    <source>
        <dbReference type="Pfam" id="PF18962"/>
    </source>
</evidence>
<keyword evidence="5" id="KW-1185">Reference proteome</keyword>
<feature type="signal peptide" evidence="2">
    <location>
        <begin position="1"/>
        <end position="18"/>
    </location>
</feature>
<dbReference type="InterPro" id="IPR026444">
    <property type="entry name" value="Secre_tail"/>
</dbReference>
<sequence length="624" mass="65059">MKKIYSIFIGLISVASFGQVLSEDFNYADNALLTANGWTAHSGAGTQAIDVGTSNGLTYTGYSGVTGFTAAAIGNAVRLDNNGEDINKAFAAPVTSGDLYVSFLINVSTAVDGYFLSLGTGTSTFYSRFYARPSATSGKINFGIGNAAATYSTTDFDPNTTYLAVIKYSVSATGPVSLWIIPSGIPATEAAAGAPTATSSGSGNASVAGVYLRQYNASQNITIDGLRVYPTWFNTSACPLTLGTEVAVCDAITTAIDTYTVTIPFTGGNSGSYTLSATSGTISGDNPSTTATGNIIISGVNEGTNVTLTVTGACSFNKVITASDCKPINALPYSEPFNYTVGNSLGAEQRWTNVNTGDNVLVATGNLNYTGITSTGNSISFSGAGAEVRTPFTSTNSGTIYASFLATASDLSNVTVDLTNTYFAFFTDATGATTTARIWIRKNGTQYQYGLGSGTAPTNWSANLYNANDTQYLVLGYDFGTNLLSLYENPTVAGSSSSTVSVTPTAAFTTLGGFMFRQDGAANTPTMIIDELTINTTPTFTLSSSSFSQIEGLKMYPNPTKNNLFIETALNSDINVSIVNMLGKEVVSAKVVNNTVNVSNLTSGIYIVKITEEGKTSTKKLIIE</sequence>
<accession>A0ABX0I555</accession>
<dbReference type="Proteomes" id="UP000800984">
    <property type="component" value="Unassembled WGS sequence"/>
</dbReference>
<dbReference type="SUPFAM" id="SSF49899">
    <property type="entry name" value="Concanavalin A-like lectins/glucanases"/>
    <property type="match status" value="1"/>
</dbReference>
<feature type="chain" id="PRO_5046678298" evidence="2">
    <location>
        <begin position="19"/>
        <end position="624"/>
    </location>
</feature>
<evidence type="ECO:0000313" key="4">
    <source>
        <dbReference type="EMBL" id="NHM02325.1"/>
    </source>
</evidence>
<dbReference type="InterPro" id="IPR013320">
    <property type="entry name" value="ConA-like_dom_sf"/>
</dbReference>
<reference evidence="4 5" key="1">
    <citation type="submission" date="2020-02" db="EMBL/GenBank/DDBJ databases">
        <authorList>
            <person name="Chen W.-M."/>
        </authorList>
    </citation>
    <scope>NUCLEOTIDE SEQUENCE [LARGE SCALE GENOMIC DNA]</scope>
    <source>
        <strain evidence="4 5">KDG-16</strain>
    </source>
</reference>
<feature type="domain" description="Secretion system C-terminal sorting" evidence="3">
    <location>
        <begin position="555"/>
        <end position="623"/>
    </location>
</feature>
<comment type="caution">
    <text evidence="4">The sequence shown here is derived from an EMBL/GenBank/DDBJ whole genome shotgun (WGS) entry which is preliminary data.</text>
</comment>
<dbReference type="Pfam" id="PF18962">
    <property type="entry name" value="Por_Secre_tail"/>
    <property type="match status" value="1"/>
</dbReference>
<gene>
    <name evidence="4" type="ORF">G4D72_09420</name>
</gene>
<evidence type="ECO:0000256" key="1">
    <source>
        <dbReference type="ARBA" id="ARBA00022729"/>
    </source>
</evidence>
<organism evidence="4 5">
    <name type="scientific">Flavobacterium difficile</name>
    <dbReference type="NCBI Taxonomy" id="2709659"/>
    <lineage>
        <taxon>Bacteria</taxon>
        <taxon>Pseudomonadati</taxon>
        <taxon>Bacteroidota</taxon>
        <taxon>Flavobacteriia</taxon>
        <taxon>Flavobacteriales</taxon>
        <taxon>Flavobacteriaceae</taxon>
        <taxon>Flavobacterium</taxon>
    </lineage>
</organism>
<dbReference type="EMBL" id="JAAJBT010000005">
    <property type="protein sequence ID" value="NHM02325.1"/>
    <property type="molecule type" value="Genomic_DNA"/>
</dbReference>